<dbReference type="SUPFAM" id="SSF52266">
    <property type="entry name" value="SGNH hydrolase"/>
    <property type="match status" value="1"/>
</dbReference>
<dbReference type="InterPro" id="IPR008979">
    <property type="entry name" value="Galactose-bd-like_sf"/>
</dbReference>
<feature type="domain" description="Sialate O-acetylesterase" evidence="2">
    <location>
        <begin position="445"/>
        <end position="499"/>
    </location>
</feature>
<evidence type="ECO:0000259" key="2">
    <source>
        <dbReference type="Pfam" id="PF03629"/>
    </source>
</evidence>
<dbReference type="Gene3D" id="2.60.40.10">
    <property type="entry name" value="Immunoglobulins"/>
    <property type="match status" value="1"/>
</dbReference>
<evidence type="ECO:0000256" key="1">
    <source>
        <dbReference type="ARBA" id="ARBA00022801"/>
    </source>
</evidence>
<proteinExistence type="predicted"/>
<protein>
    <submittedName>
        <fullName evidence="3">Sialate O-acetylesterase</fullName>
    </submittedName>
</protein>
<dbReference type="InterPro" id="IPR013783">
    <property type="entry name" value="Ig-like_fold"/>
</dbReference>
<dbReference type="InterPro" id="IPR005181">
    <property type="entry name" value="SASA"/>
</dbReference>
<dbReference type="PANTHER" id="PTHR22901">
    <property type="entry name" value="SIALATE O-ACETYLESTERASE"/>
    <property type="match status" value="1"/>
</dbReference>
<dbReference type="AlphaFoldDB" id="A0A1H5T899"/>
<dbReference type="Gene3D" id="3.40.50.1110">
    <property type="entry name" value="SGNH hydrolase"/>
    <property type="match status" value="2"/>
</dbReference>
<keyword evidence="1" id="KW-0378">Hydrolase</keyword>
<dbReference type="Pfam" id="PF03629">
    <property type="entry name" value="SASA"/>
    <property type="match status" value="2"/>
</dbReference>
<gene>
    <name evidence="3" type="ORF">SAMN05216354_0923</name>
</gene>
<evidence type="ECO:0000313" key="3">
    <source>
        <dbReference type="EMBL" id="SEF59045.1"/>
    </source>
</evidence>
<dbReference type="Proteomes" id="UP000236735">
    <property type="component" value="Unassembled WGS sequence"/>
</dbReference>
<dbReference type="InterPro" id="IPR036514">
    <property type="entry name" value="SGNH_hydro_sf"/>
</dbReference>
<accession>A0A1H5T899</accession>
<dbReference type="EMBL" id="FNUV01000002">
    <property type="protein sequence ID" value="SEF59045.1"/>
    <property type="molecule type" value="Genomic_DNA"/>
</dbReference>
<reference evidence="3 4" key="1">
    <citation type="submission" date="2016-10" db="EMBL/GenBank/DDBJ databases">
        <authorList>
            <person name="de Groot N.N."/>
        </authorList>
    </citation>
    <scope>NUCLEOTIDE SEQUENCE [LARGE SCALE GENOMIC DNA]</scope>
    <source>
        <strain evidence="3 4">AR32</strain>
    </source>
</reference>
<dbReference type="SUPFAM" id="SSF49785">
    <property type="entry name" value="Galactose-binding domain-like"/>
    <property type="match status" value="1"/>
</dbReference>
<dbReference type="InterPro" id="IPR039329">
    <property type="entry name" value="SIAE"/>
</dbReference>
<sequence>MAISTGVFSKFATEINNCMKKITLFFVALLCTSLAGAKVILPQLFQSGMVIQRGKPVPVWGKADAGETVTIAFNKKEYTAIADAEGKWRIDLPKMKAGGPYTMTIGELTIDNILVGDVWLLSGQSNIDVHIERVYPQYTEEIDNDENTQIRLFRVQNDTDTHGVRDDIRPTSINWKTLNKKNAWPFSAVGYFLGKRMFEKNKVPQGIIVNSWGGTPIEAWISKDSLEKDYPMLVKRVQFFQSDDYVKEQMQANMQAERQWQKMLQDSDPGILYNWTATQYDDSSWQAINQNNWGWRGTGTIWLRQHVNIDKMHAGKPARLLLGTLFDRDVTYLNGQQIGQTGYQYPPRRYDIPEGLLREGDNVITIRFINKYGVVHFLPEKPYLIAFGDDRCSQNPMPKDVIPLSDMWKMQVGAEMPNCPSGDVSLQNIPTTLYNAVLYPLAPYALSGVVWYQGESNTGDPAPYADYLKKLMGSWRSCWQDQQMPFVIVQLANYDGRQQTAFPRPMIPQLMPVNSGWAQLREAQRLVARSDSRAELAVINDLGESVDIHPLRKKEVAERISLCFDRLLYNNKVKLAPEVIASEVNDGKIFLTLDQPIQSGRLYTFEVAGDDGKFMNADATAEGNRVIISSPLASHHSPRIIRYAWKDNPIAANVRSLKGLPMSSFEITINN</sequence>
<organism evidence="3 4">
    <name type="scientific">Xylanibacter ruminicola</name>
    <name type="common">Prevotella ruminicola</name>
    <dbReference type="NCBI Taxonomy" id="839"/>
    <lineage>
        <taxon>Bacteria</taxon>
        <taxon>Pseudomonadati</taxon>
        <taxon>Bacteroidota</taxon>
        <taxon>Bacteroidia</taxon>
        <taxon>Bacteroidales</taxon>
        <taxon>Prevotellaceae</taxon>
        <taxon>Xylanibacter</taxon>
    </lineage>
</organism>
<dbReference type="GO" id="GO:0001681">
    <property type="term" value="F:sialate O-acetylesterase activity"/>
    <property type="evidence" value="ECO:0007669"/>
    <property type="project" value="InterPro"/>
</dbReference>
<dbReference type="PANTHER" id="PTHR22901:SF0">
    <property type="entry name" value="SIALATE O-ACETYLESTERASE"/>
    <property type="match status" value="1"/>
</dbReference>
<evidence type="ECO:0000313" key="4">
    <source>
        <dbReference type="Proteomes" id="UP000236735"/>
    </source>
</evidence>
<feature type="domain" description="Sialate O-acetylesterase" evidence="2">
    <location>
        <begin position="116"/>
        <end position="242"/>
    </location>
</feature>
<dbReference type="GO" id="GO:0005975">
    <property type="term" value="P:carbohydrate metabolic process"/>
    <property type="evidence" value="ECO:0007669"/>
    <property type="project" value="TreeGrafter"/>
</dbReference>
<name>A0A1H5T899_XYLRU</name>